<evidence type="ECO:0000259" key="2">
    <source>
        <dbReference type="Pfam" id="PF02772"/>
    </source>
</evidence>
<dbReference type="PANTHER" id="PTHR11964">
    <property type="entry name" value="S-ADENOSYLMETHIONINE SYNTHETASE"/>
    <property type="match status" value="1"/>
</dbReference>
<dbReference type="GO" id="GO:0006556">
    <property type="term" value="P:S-adenosylmethionine biosynthetic process"/>
    <property type="evidence" value="ECO:0007669"/>
    <property type="project" value="InterPro"/>
</dbReference>
<evidence type="ECO:0000313" key="4">
    <source>
        <dbReference type="Proteomes" id="UP001237917"/>
    </source>
</evidence>
<dbReference type="AlphaFoldDB" id="A0AAW6YP24"/>
<dbReference type="InterPro" id="IPR022636">
    <property type="entry name" value="S-AdoMet_synthetase_sfam"/>
</dbReference>
<dbReference type="GO" id="GO:0004478">
    <property type="term" value="F:methionine adenosyltransferase activity"/>
    <property type="evidence" value="ECO:0007669"/>
    <property type="project" value="UniProtKB-EC"/>
</dbReference>
<dbReference type="Proteomes" id="UP001237917">
    <property type="component" value="Unassembled WGS sequence"/>
</dbReference>
<evidence type="ECO:0000313" key="3">
    <source>
        <dbReference type="EMBL" id="MDK7294331.1"/>
    </source>
</evidence>
<name>A0AAW6YP24_9STRE</name>
<keyword evidence="3" id="KW-0808">Transferase</keyword>
<feature type="non-terminal residue" evidence="3">
    <location>
        <position position="82"/>
    </location>
</feature>
<dbReference type="GO" id="GO:0005524">
    <property type="term" value="F:ATP binding"/>
    <property type="evidence" value="ECO:0007669"/>
    <property type="project" value="InterPro"/>
</dbReference>
<dbReference type="Gene3D" id="3.30.300.10">
    <property type="match status" value="1"/>
</dbReference>
<dbReference type="SUPFAM" id="SSF55973">
    <property type="entry name" value="S-adenosylmethionine synthetase"/>
    <property type="match status" value="1"/>
</dbReference>
<comment type="caution">
    <text evidence="3">The sequence shown here is derived from an EMBL/GenBank/DDBJ whole genome shotgun (WGS) entry which is preliminary data.</text>
</comment>
<sequence length="82" mass="9122">LEVRGSLEQDPLDLIGAGDQGLMFGFAVDETPELMPLPISLAHQLVKKLTDLRKSGELTYLRPDAKSQVTVEYDENDQPIRV</sequence>
<accession>A0AAW6YP24</accession>
<dbReference type="EMBL" id="JASOPU010000423">
    <property type="protein sequence ID" value="MDK7294331.1"/>
    <property type="molecule type" value="Genomic_DNA"/>
</dbReference>
<dbReference type="EC" id="2.5.1.6" evidence="3"/>
<proteinExistence type="predicted"/>
<dbReference type="InterPro" id="IPR002133">
    <property type="entry name" value="S-AdoMet_synthetase"/>
</dbReference>
<feature type="non-terminal residue" evidence="3">
    <location>
        <position position="1"/>
    </location>
</feature>
<gene>
    <name evidence="3" type="ORF">QP487_13015</name>
</gene>
<keyword evidence="1" id="KW-0479">Metal-binding</keyword>
<protein>
    <submittedName>
        <fullName evidence="3">Methionine adenosyltransferase</fullName>
        <ecNumber evidence="3">2.5.1.6</ecNumber>
    </submittedName>
</protein>
<reference evidence="3" key="1">
    <citation type="submission" date="2023-05" db="EMBL/GenBank/DDBJ databases">
        <title>Cataloging the Phylogenetic Diversity of Human Bladder Bacteria.</title>
        <authorList>
            <person name="Du J."/>
        </authorList>
    </citation>
    <scope>NUCLEOTIDE SEQUENCE</scope>
    <source>
        <strain evidence="3">UMB0765</strain>
    </source>
</reference>
<dbReference type="GO" id="GO:0046872">
    <property type="term" value="F:metal ion binding"/>
    <property type="evidence" value="ECO:0007669"/>
    <property type="project" value="UniProtKB-KW"/>
</dbReference>
<dbReference type="PROSITE" id="PS00376">
    <property type="entry name" value="ADOMET_SYNTHASE_1"/>
    <property type="match status" value="1"/>
</dbReference>
<dbReference type="InterPro" id="IPR022629">
    <property type="entry name" value="S-AdoMet_synt_central"/>
</dbReference>
<dbReference type="InterPro" id="IPR022631">
    <property type="entry name" value="ADOMET_SYNTHASE_CS"/>
</dbReference>
<feature type="domain" description="S-adenosylmethionine synthetase central" evidence="2">
    <location>
        <begin position="15"/>
        <end position="82"/>
    </location>
</feature>
<organism evidence="3 4">
    <name type="scientific">Streptococcus pasteurianus</name>
    <dbReference type="NCBI Taxonomy" id="197614"/>
    <lineage>
        <taxon>Bacteria</taxon>
        <taxon>Bacillati</taxon>
        <taxon>Bacillota</taxon>
        <taxon>Bacilli</taxon>
        <taxon>Lactobacillales</taxon>
        <taxon>Streptococcaceae</taxon>
        <taxon>Streptococcus</taxon>
    </lineage>
</organism>
<dbReference type="Pfam" id="PF02772">
    <property type="entry name" value="S-AdoMet_synt_M"/>
    <property type="match status" value="1"/>
</dbReference>
<evidence type="ECO:0000256" key="1">
    <source>
        <dbReference type="ARBA" id="ARBA00022723"/>
    </source>
</evidence>